<name>A0ACC1U3H7_9AGAR</name>
<accession>A0ACC1U3H7</accession>
<gene>
    <name evidence="1" type="ORF">F5876DRAFT_75686</name>
</gene>
<protein>
    <submittedName>
        <fullName evidence="1">Uncharacterized protein</fullName>
    </submittedName>
</protein>
<organism evidence="1 2">
    <name type="scientific">Lentinula aff. lateritia</name>
    <dbReference type="NCBI Taxonomy" id="2804960"/>
    <lineage>
        <taxon>Eukaryota</taxon>
        <taxon>Fungi</taxon>
        <taxon>Dikarya</taxon>
        <taxon>Basidiomycota</taxon>
        <taxon>Agaricomycotina</taxon>
        <taxon>Agaricomycetes</taxon>
        <taxon>Agaricomycetidae</taxon>
        <taxon>Agaricales</taxon>
        <taxon>Marasmiineae</taxon>
        <taxon>Omphalotaceae</taxon>
        <taxon>Lentinula</taxon>
    </lineage>
</organism>
<dbReference type="EMBL" id="MU795053">
    <property type="protein sequence ID" value="KAJ3811602.1"/>
    <property type="molecule type" value="Genomic_DNA"/>
</dbReference>
<sequence length="95" mass="10483">MLWRIRCILHILNLIAKAILAHFTKQTKRKKSNNSTSTTAVPEEEILNDDSAEAPAMQENEELDDITIADEDEASAVLDAAQVVHDNGVIKTVKA</sequence>
<evidence type="ECO:0000313" key="1">
    <source>
        <dbReference type="EMBL" id="KAJ3811602.1"/>
    </source>
</evidence>
<comment type="caution">
    <text evidence="1">The sequence shown here is derived from an EMBL/GenBank/DDBJ whole genome shotgun (WGS) entry which is preliminary data.</text>
</comment>
<evidence type="ECO:0000313" key="2">
    <source>
        <dbReference type="Proteomes" id="UP001163835"/>
    </source>
</evidence>
<keyword evidence="2" id="KW-1185">Reference proteome</keyword>
<reference evidence="1" key="1">
    <citation type="submission" date="2022-09" db="EMBL/GenBank/DDBJ databases">
        <title>A Global Phylogenomic Analysis of the Shiitake Genus Lentinula.</title>
        <authorList>
            <consortium name="DOE Joint Genome Institute"/>
            <person name="Sierra-Patev S."/>
            <person name="Min B."/>
            <person name="Naranjo-Ortiz M."/>
            <person name="Looney B."/>
            <person name="Konkel Z."/>
            <person name="Slot J.C."/>
            <person name="Sakamoto Y."/>
            <person name="Steenwyk J.L."/>
            <person name="Rokas A."/>
            <person name="Carro J."/>
            <person name="Camarero S."/>
            <person name="Ferreira P."/>
            <person name="Molpeceres G."/>
            <person name="Ruiz-Duenas F.J."/>
            <person name="Serrano A."/>
            <person name="Henrissat B."/>
            <person name="Drula E."/>
            <person name="Hughes K.W."/>
            <person name="Mata J.L."/>
            <person name="Ishikawa N.K."/>
            <person name="Vargas-Isla R."/>
            <person name="Ushijima S."/>
            <person name="Smith C.A."/>
            <person name="Ahrendt S."/>
            <person name="Andreopoulos W."/>
            <person name="He G."/>
            <person name="Labutti K."/>
            <person name="Lipzen A."/>
            <person name="Ng V."/>
            <person name="Riley R."/>
            <person name="Sandor L."/>
            <person name="Barry K."/>
            <person name="Martinez A.T."/>
            <person name="Xiao Y."/>
            <person name="Gibbons J.G."/>
            <person name="Terashima K."/>
            <person name="Grigoriev I.V."/>
            <person name="Hibbett D.S."/>
        </authorList>
    </citation>
    <scope>NUCLEOTIDE SEQUENCE</scope>
    <source>
        <strain evidence="1">TMI1499</strain>
    </source>
</reference>
<proteinExistence type="predicted"/>
<dbReference type="Proteomes" id="UP001163835">
    <property type="component" value="Unassembled WGS sequence"/>
</dbReference>